<dbReference type="AlphaFoldDB" id="A0A0R2NHF7"/>
<sequence>MNFKRIELMFIVVFAVLDAFLFASFWQNQAGIHTTTNSNRNATILKEMRNDQITFEPLSNSKSKGYYASANNNSNDLRNMKQLVGQSSHLVDGKLVSTLDTPLQVDRSHPSKVLNNFVKISSNIIHGTEYEYNGSLSTDDQVVYTQMIDDRPVYSHQGQLIFDVNGQGVVNGYTQGYLANIEPLRESDELISQTRAVTWLYQYNEIPNDSRIEWANLGYTRLLSSDNGLVYVPTWVVAIKSKSSQNIQLKRINAFTGVMLKRVTQQSGETTTSDTLGNEDTSSSTANKSESTTQSNKTASGQSSASSASSSSNTAEE</sequence>
<comment type="caution">
    <text evidence="4">The sequence shown here is derived from an EMBL/GenBank/DDBJ whole genome shotgun (WGS) entry which is preliminary data.</text>
</comment>
<dbReference type="RefSeq" id="WP_057799269.1">
    <property type="nucleotide sequence ID" value="NZ_BJZZ01000013.1"/>
</dbReference>
<keyword evidence="2" id="KW-0472">Membrane</keyword>
<keyword evidence="5" id="KW-1185">Reference proteome</keyword>
<evidence type="ECO:0000256" key="1">
    <source>
        <dbReference type="SAM" id="MobiDB-lite"/>
    </source>
</evidence>
<proteinExistence type="predicted"/>
<evidence type="ECO:0000313" key="5">
    <source>
        <dbReference type="Proteomes" id="UP000051249"/>
    </source>
</evidence>
<feature type="compositionally biased region" description="Low complexity" evidence="1">
    <location>
        <begin position="299"/>
        <end position="317"/>
    </location>
</feature>
<gene>
    <name evidence="4" type="ORF">IV88_GL000354</name>
</gene>
<keyword evidence="2" id="KW-1133">Transmembrane helix</keyword>
<organism evidence="4 5">
    <name type="scientific">Pediococcus argentinicus</name>
    <dbReference type="NCBI Taxonomy" id="480391"/>
    <lineage>
        <taxon>Bacteria</taxon>
        <taxon>Bacillati</taxon>
        <taxon>Bacillota</taxon>
        <taxon>Bacilli</taxon>
        <taxon>Lactobacillales</taxon>
        <taxon>Lactobacillaceae</taxon>
        <taxon>Pediococcus</taxon>
    </lineage>
</organism>
<name>A0A0R2NHF7_9LACO</name>
<evidence type="ECO:0000259" key="3">
    <source>
        <dbReference type="Pfam" id="PF09648"/>
    </source>
</evidence>
<dbReference type="Pfam" id="PF09648">
    <property type="entry name" value="YycI"/>
    <property type="match status" value="1"/>
</dbReference>
<accession>A0A0R2NHF7</accession>
<feature type="region of interest" description="Disordered" evidence="1">
    <location>
        <begin position="266"/>
        <end position="317"/>
    </location>
</feature>
<dbReference type="GO" id="GO:0016020">
    <property type="term" value="C:membrane"/>
    <property type="evidence" value="ECO:0007669"/>
    <property type="project" value="InterPro"/>
</dbReference>
<feature type="transmembrane region" description="Helical" evidence="2">
    <location>
        <begin position="7"/>
        <end position="26"/>
    </location>
</feature>
<dbReference type="InterPro" id="IPR018604">
    <property type="entry name" value="YycI-like"/>
</dbReference>
<protein>
    <recommendedName>
        <fullName evidence="3">Regulatory protein YycH-like domain-containing protein</fullName>
    </recommendedName>
</protein>
<reference evidence="4 5" key="1">
    <citation type="journal article" date="2015" name="Genome Announc.">
        <title>Expanding the biotechnology potential of lactobacilli through comparative genomics of 213 strains and associated genera.</title>
        <authorList>
            <person name="Sun Z."/>
            <person name="Harris H.M."/>
            <person name="McCann A."/>
            <person name="Guo C."/>
            <person name="Argimon S."/>
            <person name="Zhang W."/>
            <person name="Yang X."/>
            <person name="Jeffery I.B."/>
            <person name="Cooney J.C."/>
            <person name="Kagawa T.F."/>
            <person name="Liu W."/>
            <person name="Song Y."/>
            <person name="Salvetti E."/>
            <person name="Wrobel A."/>
            <person name="Rasinkangas P."/>
            <person name="Parkhill J."/>
            <person name="Rea M.C."/>
            <person name="O'Sullivan O."/>
            <person name="Ritari J."/>
            <person name="Douillard F.P."/>
            <person name="Paul Ross R."/>
            <person name="Yang R."/>
            <person name="Briner A.E."/>
            <person name="Felis G.E."/>
            <person name="de Vos W.M."/>
            <person name="Barrangou R."/>
            <person name="Klaenhammer T.R."/>
            <person name="Caufield P.W."/>
            <person name="Cui Y."/>
            <person name="Zhang H."/>
            <person name="O'Toole P.W."/>
        </authorList>
    </citation>
    <scope>NUCLEOTIDE SEQUENCE [LARGE SCALE GENOMIC DNA]</scope>
    <source>
        <strain evidence="4 5">DSM 23026</strain>
    </source>
</reference>
<feature type="compositionally biased region" description="Polar residues" evidence="1">
    <location>
        <begin position="266"/>
        <end position="298"/>
    </location>
</feature>
<keyword evidence="2" id="KW-0812">Transmembrane</keyword>
<dbReference type="Proteomes" id="UP000051249">
    <property type="component" value="Unassembled WGS sequence"/>
</dbReference>
<dbReference type="Gene3D" id="2.40.128.690">
    <property type="entry name" value="YycH protein, domain 3-like"/>
    <property type="match status" value="1"/>
</dbReference>
<dbReference type="PATRIC" id="fig|480391.4.peg.358"/>
<evidence type="ECO:0000313" key="4">
    <source>
        <dbReference type="EMBL" id="KRO25225.1"/>
    </source>
</evidence>
<dbReference type="OrthoDB" id="2135943at2"/>
<evidence type="ECO:0000256" key="2">
    <source>
        <dbReference type="SAM" id="Phobius"/>
    </source>
</evidence>
<dbReference type="EMBL" id="JQCQ01000014">
    <property type="protein sequence ID" value="KRO25225.1"/>
    <property type="molecule type" value="Genomic_DNA"/>
</dbReference>
<feature type="domain" description="Regulatory protein YycH-like" evidence="3">
    <location>
        <begin position="36"/>
        <end position="255"/>
    </location>
</feature>